<evidence type="ECO:0000313" key="2">
    <source>
        <dbReference type="Proteomes" id="UP000518605"/>
    </source>
</evidence>
<dbReference type="AlphaFoldDB" id="A0A7W5C8H2"/>
<keyword evidence="2" id="KW-1185">Reference proteome</keyword>
<comment type="caution">
    <text evidence="1">The sequence shown here is derived from an EMBL/GenBank/DDBJ whole genome shotgun (WGS) entry which is preliminary data.</text>
</comment>
<accession>A0A7W5C8H2</accession>
<protein>
    <submittedName>
        <fullName evidence="1">Uncharacterized protein</fullName>
    </submittedName>
</protein>
<dbReference type="EMBL" id="JACHXW010000008">
    <property type="protein sequence ID" value="MBB3153062.1"/>
    <property type="molecule type" value="Genomic_DNA"/>
</dbReference>
<dbReference type="RefSeq" id="WP_183563916.1">
    <property type="nucleotide sequence ID" value="NZ_CBCSLB010000015.1"/>
</dbReference>
<organism evidence="1 2">
    <name type="scientific">Paenibacillus endophyticus</name>
    <dbReference type="NCBI Taxonomy" id="1294268"/>
    <lineage>
        <taxon>Bacteria</taxon>
        <taxon>Bacillati</taxon>
        <taxon>Bacillota</taxon>
        <taxon>Bacilli</taxon>
        <taxon>Bacillales</taxon>
        <taxon>Paenibacillaceae</taxon>
        <taxon>Paenibacillus</taxon>
    </lineage>
</organism>
<gene>
    <name evidence="1" type="ORF">FHS16_003121</name>
</gene>
<evidence type="ECO:0000313" key="1">
    <source>
        <dbReference type="EMBL" id="MBB3153062.1"/>
    </source>
</evidence>
<name>A0A7W5C8H2_9BACL</name>
<reference evidence="1 2" key="1">
    <citation type="submission" date="2020-08" db="EMBL/GenBank/DDBJ databases">
        <title>Genomic Encyclopedia of Type Strains, Phase III (KMG-III): the genomes of soil and plant-associated and newly described type strains.</title>
        <authorList>
            <person name="Whitman W."/>
        </authorList>
    </citation>
    <scope>NUCLEOTIDE SEQUENCE [LARGE SCALE GENOMIC DNA]</scope>
    <source>
        <strain evidence="1 2">CECT 8234</strain>
    </source>
</reference>
<sequence>MEEKQKKADEAAYKPDMTNYDFVWGSDQDEYVKDKTSADASPEQTTVQKEE</sequence>
<proteinExistence type="predicted"/>
<dbReference type="Proteomes" id="UP000518605">
    <property type="component" value="Unassembled WGS sequence"/>
</dbReference>